<evidence type="ECO:0000256" key="2">
    <source>
        <dbReference type="ARBA" id="ARBA00023125"/>
    </source>
</evidence>
<dbReference type="PANTHER" id="PTHR40661">
    <property type="match status" value="1"/>
</dbReference>
<sequence>MDTFSSRLMRVLMELNWTNYRLAKECGFSKSSVSNWLKDKVKPDDSKLEVIARVTGVNKKWLKEGGEPIIWDRNEDFDISMEVSLEQELRYDIEQLYNSLEGTNYEKAEIISKQLGCSIEKVKSVLREQTDLLSVNTKIKTETRPRIPYTAAAGSLTNAMNGITADQCEHIPRINIFPEYDFTIIIKGDSMEPKYEGGDEVACKRIDSTSFIQWGKVHVLDTAQGILIKRAYEDGEKIRCVSYNPEYPDFSIDKSEIYSMSLVVGLVRL</sequence>
<keyword evidence="3" id="KW-0804">Transcription</keyword>
<protein>
    <submittedName>
        <fullName evidence="5">LexA family transcriptional regulator</fullName>
    </submittedName>
</protein>
<evidence type="ECO:0000259" key="4">
    <source>
        <dbReference type="PROSITE" id="PS50943"/>
    </source>
</evidence>
<name>A0A412XUV1_9BACE</name>
<dbReference type="InterPro" id="IPR010982">
    <property type="entry name" value="Lambda_DNA-bd_dom_sf"/>
</dbReference>
<keyword evidence="1" id="KW-0805">Transcription regulation</keyword>
<dbReference type="PROSITE" id="PS50943">
    <property type="entry name" value="HTH_CROC1"/>
    <property type="match status" value="1"/>
</dbReference>
<accession>A0A412XUV1</accession>
<evidence type="ECO:0000313" key="5">
    <source>
        <dbReference type="EMBL" id="RGV48976.1"/>
    </source>
</evidence>
<dbReference type="Pfam" id="PF01381">
    <property type="entry name" value="HTH_3"/>
    <property type="match status" value="1"/>
</dbReference>
<feature type="domain" description="HTH cro/C1-type" evidence="4">
    <location>
        <begin position="22"/>
        <end position="62"/>
    </location>
</feature>
<dbReference type="InterPro" id="IPR039418">
    <property type="entry name" value="LexA-like"/>
</dbReference>
<dbReference type="CDD" id="cd06529">
    <property type="entry name" value="S24_LexA-like"/>
    <property type="match status" value="1"/>
</dbReference>
<dbReference type="PANTHER" id="PTHR40661:SF1">
    <property type="entry name" value="HTH CRO_C1-TYPE DOMAIN-CONTAINING PROTEIN"/>
    <property type="match status" value="1"/>
</dbReference>
<dbReference type="Gene3D" id="1.10.260.40">
    <property type="entry name" value="lambda repressor-like DNA-binding domains"/>
    <property type="match status" value="1"/>
</dbReference>
<dbReference type="CDD" id="cd00093">
    <property type="entry name" value="HTH_XRE"/>
    <property type="match status" value="1"/>
</dbReference>
<dbReference type="InterPro" id="IPR001387">
    <property type="entry name" value="Cro/C1-type_HTH"/>
</dbReference>
<reference evidence="5 6" key="1">
    <citation type="submission" date="2018-08" db="EMBL/GenBank/DDBJ databases">
        <title>A genome reference for cultivated species of the human gut microbiota.</title>
        <authorList>
            <person name="Zou Y."/>
            <person name="Xue W."/>
            <person name="Luo G."/>
        </authorList>
    </citation>
    <scope>NUCLEOTIDE SEQUENCE [LARGE SCALE GENOMIC DNA]</scope>
    <source>
        <strain evidence="5 6">AF14-32</strain>
    </source>
</reference>
<dbReference type="RefSeq" id="WP_118487257.1">
    <property type="nucleotide sequence ID" value="NZ_QRZF01000020.1"/>
</dbReference>
<dbReference type="Proteomes" id="UP000283850">
    <property type="component" value="Unassembled WGS sequence"/>
</dbReference>
<dbReference type="EMBL" id="QRZF01000020">
    <property type="protein sequence ID" value="RGV48976.1"/>
    <property type="molecule type" value="Genomic_DNA"/>
</dbReference>
<evidence type="ECO:0000256" key="3">
    <source>
        <dbReference type="ARBA" id="ARBA00023163"/>
    </source>
</evidence>
<dbReference type="InterPro" id="IPR036286">
    <property type="entry name" value="LexA/Signal_pep-like_sf"/>
</dbReference>
<evidence type="ECO:0000313" key="6">
    <source>
        <dbReference type="Proteomes" id="UP000283850"/>
    </source>
</evidence>
<dbReference type="Pfam" id="PF00717">
    <property type="entry name" value="Peptidase_S24"/>
    <property type="match status" value="1"/>
</dbReference>
<dbReference type="SMART" id="SM00530">
    <property type="entry name" value="HTH_XRE"/>
    <property type="match status" value="1"/>
</dbReference>
<dbReference type="InterPro" id="IPR015927">
    <property type="entry name" value="Peptidase_S24_S26A/B/C"/>
</dbReference>
<dbReference type="GO" id="GO:0003677">
    <property type="term" value="F:DNA binding"/>
    <property type="evidence" value="ECO:0007669"/>
    <property type="project" value="UniProtKB-KW"/>
</dbReference>
<keyword evidence="2" id="KW-0238">DNA-binding</keyword>
<dbReference type="SUPFAM" id="SSF47413">
    <property type="entry name" value="lambda repressor-like DNA-binding domains"/>
    <property type="match status" value="1"/>
</dbReference>
<dbReference type="AlphaFoldDB" id="A0A412XUV1"/>
<evidence type="ECO:0000256" key="1">
    <source>
        <dbReference type="ARBA" id="ARBA00023015"/>
    </source>
</evidence>
<dbReference type="Gene3D" id="2.10.109.10">
    <property type="entry name" value="Umud Fragment, subunit A"/>
    <property type="match status" value="1"/>
</dbReference>
<comment type="caution">
    <text evidence="5">The sequence shown here is derived from an EMBL/GenBank/DDBJ whole genome shotgun (WGS) entry which is preliminary data.</text>
</comment>
<proteinExistence type="predicted"/>
<dbReference type="SUPFAM" id="SSF51306">
    <property type="entry name" value="LexA/Signal peptidase"/>
    <property type="match status" value="1"/>
</dbReference>
<gene>
    <name evidence="5" type="ORF">DWW10_20700</name>
</gene>
<organism evidence="5 6">
    <name type="scientific">Bacteroides intestinalis</name>
    <dbReference type="NCBI Taxonomy" id="329854"/>
    <lineage>
        <taxon>Bacteria</taxon>
        <taxon>Pseudomonadati</taxon>
        <taxon>Bacteroidota</taxon>
        <taxon>Bacteroidia</taxon>
        <taxon>Bacteroidales</taxon>
        <taxon>Bacteroidaceae</taxon>
        <taxon>Bacteroides</taxon>
    </lineage>
</organism>